<dbReference type="EMBL" id="KZ293677">
    <property type="protein sequence ID" value="PBK87684.1"/>
    <property type="molecule type" value="Genomic_DNA"/>
</dbReference>
<reference evidence="2" key="1">
    <citation type="journal article" date="2017" name="Nat. Ecol. Evol.">
        <title>Genome expansion and lineage-specific genetic innovations in the forest pathogenic fungi Armillaria.</title>
        <authorList>
            <person name="Sipos G."/>
            <person name="Prasanna A.N."/>
            <person name="Walter M.C."/>
            <person name="O'Connor E."/>
            <person name="Balint B."/>
            <person name="Krizsan K."/>
            <person name="Kiss B."/>
            <person name="Hess J."/>
            <person name="Varga T."/>
            <person name="Slot J."/>
            <person name="Riley R."/>
            <person name="Boka B."/>
            <person name="Rigling D."/>
            <person name="Barry K."/>
            <person name="Lee J."/>
            <person name="Mihaltcheva S."/>
            <person name="LaButti K."/>
            <person name="Lipzen A."/>
            <person name="Waldron R."/>
            <person name="Moloney N.M."/>
            <person name="Sperisen C."/>
            <person name="Kredics L."/>
            <person name="Vagvoelgyi C."/>
            <person name="Patrignani A."/>
            <person name="Fitzpatrick D."/>
            <person name="Nagy I."/>
            <person name="Doyle S."/>
            <person name="Anderson J.B."/>
            <person name="Grigoriev I.V."/>
            <person name="Gueldener U."/>
            <person name="Muensterkoetter M."/>
            <person name="Nagy L.G."/>
        </authorList>
    </citation>
    <scope>NUCLEOTIDE SEQUENCE [LARGE SCALE GENOMIC DNA]</scope>
    <source>
        <strain evidence="2">Ar21-2</strain>
    </source>
</reference>
<gene>
    <name evidence="1" type="ORF">ARMGADRAFT_1065913</name>
</gene>
<evidence type="ECO:0000313" key="2">
    <source>
        <dbReference type="Proteomes" id="UP000217790"/>
    </source>
</evidence>
<dbReference type="AlphaFoldDB" id="A0A2H3D1R9"/>
<organism evidence="1 2">
    <name type="scientific">Armillaria gallica</name>
    <name type="common">Bulbous honey fungus</name>
    <name type="synonym">Armillaria bulbosa</name>
    <dbReference type="NCBI Taxonomy" id="47427"/>
    <lineage>
        <taxon>Eukaryota</taxon>
        <taxon>Fungi</taxon>
        <taxon>Dikarya</taxon>
        <taxon>Basidiomycota</taxon>
        <taxon>Agaricomycotina</taxon>
        <taxon>Agaricomycetes</taxon>
        <taxon>Agaricomycetidae</taxon>
        <taxon>Agaricales</taxon>
        <taxon>Marasmiineae</taxon>
        <taxon>Physalacriaceae</taxon>
        <taxon>Armillaria</taxon>
    </lineage>
</organism>
<evidence type="ECO:0000313" key="1">
    <source>
        <dbReference type="EMBL" id="PBK87684.1"/>
    </source>
</evidence>
<name>A0A2H3D1R9_ARMGA</name>
<protein>
    <submittedName>
        <fullName evidence="1">Uncharacterized protein</fullName>
    </submittedName>
</protein>
<sequence>MSCRTVIPQSCGFYYWTKMGLDRNPQPLKIGRAGTLKEGIQCFPDRMGATRADPGMLRIDNERDGNRLNGRRMRELLEVPEPPFKYRDRPEGEAATVIKRKGNVSDVWDMNEVGGTKPGLNSCQESEIFNVNFSSREKDTPYARLRYANADEPCRSVRSWSKTSSRGTRQLSWEIFLKSSWAWDTRGSLTWINRSMDSWSKDGSGVQPASLMCSSVKADTLRRVSDNHPPGCEPRILVAQVAESVKSLSRRLEADPFETIGRLL</sequence>
<proteinExistence type="predicted"/>
<dbReference type="InParanoid" id="A0A2H3D1R9"/>
<keyword evidence="2" id="KW-1185">Reference proteome</keyword>
<accession>A0A2H3D1R9</accession>
<dbReference type="Proteomes" id="UP000217790">
    <property type="component" value="Unassembled WGS sequence"/>
</dbReference>